<dbReference type="InterPro" id="IPR046516">
    <property type="entry name" value="DUF6694"/>
</dbReference>
<name>A0A951MAJ1_9BACT</name>
<keyword evidence="2" id="KW-1185">Reference proteome</keyword>
<organism evidence="1 2">
    <name type="scientific">Arthrospiribacter ruber</name>
    <dbReference type="NCBI Taxonomy" id="2487934"/>
    <lineage>
        <taxon>Bacteria</taxon>
        <taxon>Pseudomonadati</taxon>
        <taxon>Bacteroidota</taxon>
        <taxon>Cytophagia</taxon>
        <taxon>Cytophagales</taxon>
        <taxon>Cyclobacteriaceae</taxon>
        <taxon>Arthrospiribacter</taxon>
    </lineage>
</organism>
<evidence type="ECO:0000313" key="2">
    <source>
        <dbReference type="Proteomes" id="UP000727490"/>
    </source>
</evidence>
<reference evidence="1 2" key="1">
    <citation type="journal article" date="2020" name="Syst. Appl. Microbiol.">
        <title>Arthrospiribacter ruber gen. nov., sp. nov., a novel bacterium isolated from Arthrospira cultures.</title>
        <authorList>
            <person name="Waleron M."/>
            <person name="Misztak A."/>
            <person name="Waleron M.M."/>
            <person name="Furmaniak M."/>
            <person name="Mrozik A."/>
            <person name="Waleron K."/>
        </authorList>
    </citation>
    <scope>NUCLEOTIDE SEQUENCE [LARGE SCALE GENOMIC DNA]</scope>
    <source>
        <strain evidence="1 2">DPMB0001</strain>
    </source>
</reference>
<comment type="caution">
    <text evidence="1">The sequence shown here is derived from an EMBL/GenBank/DDBJ whole genome shotgun (WGS) entry which is preliminary data.</text>
</comment>
<dbReference type="PROSITE" id="PS51257">
    <property type="entry name" value="PROKAR_LIPOPROTEIN"/>
    <property type="match status" value="1"/>
</dbReference>
<dbReference type="AlphaFoldDB" id="A0A951MAJ1"/>
<dbReference type="RefSeq" id="WP_219286715.1">
    <property type="nucleotide sequence ID" value="NZ_RPHB01000001.1"/>
</dbReference>
<evidence type="ECO:0000313" key="1">
    <source>
        <dbReference type="EMBL" id="MBW3466644.1"/>
    </source>
</evidence>
<dbReference type="Proteomes" id="UP000727490">
    <property type="component" value="Unassembled WGS sequence"/>
</dbReference>
<accession>A0A951MAJ1</accession>
<dbReference type="EMBL" id="RPHB01000001">
    <property type="protein sequence ID" value="MBW3466644.1"/>
    <property type="molecule type" value="Genomic_DNA"/>
</dbReference>
<sequence length="199" mass="23093">MKNYLVYSLICMLLLTSCSKKIDATNERTLHLSVQKMSASMNEDQQEEFMDALQTVGFHYLFEGEDAMFKALHKKTAKQIIQYAKKIEEEDEVELFASSQRLDATDMHTLIGSIEASSKKLSWSERNDFENALQFMQQTYMYNESESRFLRRFHNKTPGEIINEANKIAGNSPMKSSRSAIWDIPNKEKKATVKKKPWE</sequence>
<gene>
    <name evidence="1" type="ORF">EGN73_02285</name>
</gene>
<dbReference type="Pfam" id="PF20404">
    <property type="entry name" value="DUF6694"/>
    <property type="match status" value="1"/>
</dbReference>
<protein>
    <submittedName>
        <fullName evidence="1">Uncharacterized protein</fullName>
    </submittedName>
</protein>
<proteinExistence type="predicted"/>